<dbReference type="InterPro" id="IPR000771">
    <property type="entry name" value="FBA_II"/>
</dbReference>
<dbReference type="GO" id="GO:0004332">
    <property type="term" value="F:fructose-bisphosphate aldolase activity"/>
    <property type="evidence" value="ECO:0007669"/>
    <property type="project" value="UniProtKB-EC"/>
</dbReference>
<evidence type="ECO:0000256" key="2">
    <source>
        <dbReference type="ARBA" id="ARBA00022833"/>
    </source>
</evidence>
<dbReference type="CDD" id="cd00947">
    <property type="entry name" value="TBP_aldolase_IIB"/>
    <property type="match status" value="1"/>
</dbReference>
<gene>
    <name evidence="6" type="primary">fba</name>
    <name evidence="6" type="ORF">E0Y62_05685</name>
</gene>
<dbReference type="PIRSF" id="PIRSF001359">
    <property type="entry name" value="F_bP_aldolase_II"/>
    <property type="match status" value="1"/>
</dbReference>
<dbReference type="RefSeq" id="WP_057759889.1">
    <property type="nucleotide sequence ID" value="NZ_LMBX01000001.1"/>
</dbReference>
<keyword evidence="7" id="KW-1185">Reference proteome</keyword>
<dbReference type="GO" id="GO:0008270">
    <property type="term" value="F:zinc ion binding"/>
    <property type="evidence" value="ECO:0007669"/>
    <property type="project" value="InterPro"/>
</dbReference>
<evidence type="ECO:0000256" key="5">
    <source>
        <dbReference type="PIRSR" id="PIRSR001359-3"/>
    </source>
</evidence>
<dbReference type="InterPro" id="IPR050246">
    <property type="entry name" value="Class_II_FBP_aldolase"/>
</dbReference>
<evidence type="ECO:0000256" key="1">
    <source>
        <dbReference type="ARBA" id="ARBA00022723"/>
    </source>
</evidence>
<dbReference type="NCBIfam" id="TIGR00167">
    <property type="entry name" value="cbbA"/>
    <property type="match status" value="1"/>
</dbReference>
<dbReference type="OrthoDB" id="9803995at2"/>
<dbReference type="GO" id="GO:0006096">
    <property type="term" value="P:glycolytic process"/>
    <property type="evidence" value="ECO:0007669"/>
    <property type="project" value="InterPro"/>
</dbReference>
<dbReference type="STRING" id="1742358.GCA_001439605_01892"/>
<protein>
    <submittedName>
        <fullName evidence="6">Class II fructose-1,6-bisphosphate aldolase</fullName>
        <ecNumber evidence="6">4.1.2.13</ecNumber>
    </submittedName>
</protein>
<dbReference type="Gene3D" id="3.20.20.70">
    <property type="entry name" value="Aldolase class I"/>
    <property type="match status" value="1"/>
</dbReference>
<dbReference type="Pfam" id="PF01116">
    <property type="entry name" value="F_bP_aldolase"/>
    <property type="match status" value="1"/>
</dbReference>
<dbReference type="PANTHER" id="PTHR30304">
    <property type="entry name" value="D-TAGATOSE-1,6-BISPHOSPHATE ALDOLASE"/>
    <property type="match status" value="1"/>
</dbReference>
<reference evidence="6 7" key="1">
    <citation type="submission" date="2019-03" db="EMBL/GenBank/DDBJ databases">
        <authorList>
            <person name="Jensen L."/>
            <person name="Storgaard J."/>
            <person name="Sulaj E."/>
            <person name="Schramm A."/>
            <person name="Marshall I.P.G."/>
        </authorList>
    </citation>
    <scope>NUCLEOTIDE SEQUENCE [LARGE SCALE GENOMIC DNA]</scope>
    <source>
        <strain evidence="6 7">2017H2G3</strain>
    </source>
</reference>
<dbReference type="PROSITE" id="PS00602">
    <property type="entry name" value="ALDOLASE_CLASS_II_1"/>
    <property type="match status" value="1"/>
</dbReference>
<feature type="binding site" evidence="5">
    <location>
        <position position="86"/>
    </location>
    <ligand>
        <name>Zn(2+)</name>
        <dbReference type="ChEBI" id="CHEBI:29105"/>
        <label>1</label>
        <note>catalytic</note>
    </ligand>
</feature>
<dbReference type="EC" id="4.1.2.13" evidence="6"/>
<dbReference type="NCBIfam" id="TIGR01859">
    <property type="entry name" value="fruc_bis_ald"/>
    <property type="match status" value="1"/>
</dbReference>
<dbReference type="EMBL" id="SJTH01000005">
    <property type="protein sequence ID" value="TCJ05153.1"/>
    <property type="molecule type" value="Genomic_DNA"/>
</dbReference>
<feature type="binding site" evidence="5">
    <location>
        <position position="107"/>
    </location>
    <ligand>
        <name>Zn(2+)</name>
        <dbReference type="ChEBI" id="CHEBI:29105"/>
        <label>2</label>
    </ligand>
</feature>
<evidence type="ECO:0000313" key="6">
    <source>
        <dbReference type="EMBL" id="TCJ05153.1"/>
    </source>
</evidence>
<dbReference type="AlphaFoldDB" id="A0A4R1B1P5"/>
<dbReference type="SUPFAM" id="SSF51569">
    <property type="entry name" value="Aldolase"/>
    <property type="match status" value="1"/>
</dbReference>
<dbReference type="InterPro" id="IPR013785">
    <property type="entry name" value="Aldolase_TIM"/>
</dbReference>
<evidence type="ECO:0000313" key="7">
    <source>
        <dbReference type="Proteomes" id="UP000293846"/>
    </source>
</evidence>
<comment type="cofactor">
    <cofactor evidence="5">
        <name>Zn(2+)</name>
        <dbReference type="ChEBI" id="CHEBI:29105"/>
    </cofactor>
    <text evidence="5">Binds 2 Zn(2+) ions per subunit. One is catalytic and the other provides a structural contribution.</text>
</comment>
<comment type="caution">
    <text evidence="6">The sequence shown here is derived from an EMBL/GenBank/DDBJ whole genome shotgun (WGS) entry which is preliminary data.</text>
</comment>
<proteinExistence type="predicted"/>
<dbReference type="Proteomes" id="UP000293846">
    <property type="component" value="Unassembled WGS sequence"/>
</dbReference>
<name>A0A4R1B1P5_9BACI</name>
<sequence>MELVSMKEMLQKALKKGYAVGHFDIHNLEWTQAALSAAKEENSPVILGVTEGAVRYFGGFSVAAAMVRALLNEMNITIPVALHLDHGSSFENCKAAIDAGFTSVMIDASHHPFEENVKLTQKVVKYAHKRGVTVEAELGSIGGYEEGVAAGTENSIYADLNECVELVKQTGIDSLAPALGSAHGPYKGEPKLGIQEMKAISEASCVPLVLHGGSGLPIDQIKQSISAGTAKINVNADNHLAFSRIIRDIFNQDPHIYDASNYIALGREKVKETIKKKIHLFGSAGNA</sequence>
<keyword evidence="1 5" id="KW-0479">Metal-binding</keyword>
<accession>A0A4R1B1P5</accession>
<evidence type="ECO:0000256" key="4">
    <source>
        <dbReference type="PIRSR" id="PIRSR001359-1"/>
    </source>
</evidence>
<feature type="binding site" evidence="5">
    <location>
        <position position="183"/>
    </location>
    <ligand>
        <name>Zn(2+)</name>
        <dbReference type="ChEBI" id="CHEBI:29105"/>
        <label>1</label>
        <note>catalytic</note>
    </ligand>
</feature>
<keyword evidence="2 5" id="KW-0862">Zinc</keyword>
<keyword evidence="3 6" id="KW-0456">Lyase</keyword>
<feature type="active site" description="Proton donor" evidence="4">
    <location>
        <position position="85"/>
    </location>
</feature>
<dbReference type="InterPro" id="IPR011289">
    <property type="entry name" value="Fruc_bis_ald_class-2"/>
</dbReference>
<dbReference type="GO" id="GO:0030388">
    <property type="term" value="P:fructose 1,6-bisphosphate metabolic process"/>
    <property type="evidence" value="ECO:0007669"/>
    <property type="project" value="InterPro"/>
</dbReference>
<organism evidence="6 7">
    <name type="scientific">Cytobacillus praedii</name>
    <dbReference type="NCBI Taxonomy" id="1742358"/>
    <lineage>
        <taxon>Bacteria</taxon>
        <taxon>Bacillati</taxon>
        <taxon>Bacillota</taxon>
        <taxon>Bacilli</taxon>
        <taxon>Bacillales</taxon>
        <taxon>Bacillaceae</taxon>
        <taxon>Cytobacillus</taxon>
    </lineage>
</organism>
<feature type="binding site" evidence="5">
    <location>
        <position position="211"/>
    </location>
    <ligand>
        <name>Zn(2+)</name>
        <dbReference type="ChEBI" id="CHEBI:29105"/>
        <label>1</label>
        <note>catalytic</note>
    </ligand>
</feature>
<evidence type="ECO:0000256" key="3">
    <source>
        <dbReference type="ARBA" id="ARBA00023239"/>
    </source>
</evidence>
<dbReference type="PROSITE" id="PS00806">
    <property type="entry name" value="ALDOLASE_CLASS_II_2"/>
    <property type="match status" value="1"/>
</dbReference>
<dbReference type="PANTHER" id="PTHR30304:SF0">
    <property type="entry name" value="D-TAGATOSE-1,6-BISPHOSPHATE ALDOLASE SUBUNIT GATY-RELATED"/>
    <property type="match status" value="1"/>
</dbReference>
<feature type="binding site" evidence="5">
    <location>
        <position position="137"/>
    </location>
    <ligand>
        <name>Zn(2+)</name>
        <dbReference type="ChEBI" id="CHEBI:29105"/>
        <label>2</label>
    </ligand>
</feature>